<gene>
    <name evidence="1" type="ORF">ACFOWA_17740</name>
</gene>
<dbReference type="Proteomes" id="UP001595789">
    <property type="component" value="Unassembled WGS sequence"/>
</dbReference>
<proteinExistence type="predicted"/>
<reference evidence="2" key="1">
    <citation type="journal article" date="2019" name="Int. J. Syst. Evol. Microbiol.">
        <title>The Global Catalogue of Microorganisms (GCM) 10K type strain sequencing project: providing services to taxonomists for standard genome sequencing and annotation.</title>
        <authorList>
            <consortium name="The Broad Institute Genomics Platform"/>
            <consortium name="The Broad Institute Genome Sequencing Center for Infectious Disease"/>
            <person name="Wu L."/>
            <person name="Ma J."/>
        </authorList>
    </citation>
    <scope>NUCLEOTIDE SEQUENCE [LARGE SCALE GENOMIC DNA]</scope>
    <source>
        <strain evidence="2">CCM 8691</strain>
    </source>
</reference>
<evidence type="ECO:0000313" key="2">
    <source>
        <dbReference type="Proteomes" id="UP001595789"/>
    </source>
</evidence>
<accession>A0ABV8PG48</accession>
<comment type="caution">
    <text evidence="1">The sequence shown here is derived from an EMBL/GenBank/DDBJ whole genome shotgun (WGS) entry which is preliminary data.</text>
</comment>
<evidence type="ECO:0000313" key="1">
    <source>
        <dbReference type="EMBL" id="MFC4213043.1"/>
    </source>
</evidence>
<dbReference type="RefSeq" id="WP_378987721.1">
    <property type="nucleotide sequence ID" value="NZ_JBHSBW010000013.1"/>
</dbReference>
<name>A0ABV8PG48_9SPHI</name>
<keyword evidence="2" id="KW-1185">Reference proteome</keyword>
<dbReference type="EMBL" id="JBHSBW010000013">
    <property type="protein sequence ID" value="MFC4213043.1"/>
    <property type="molecule type" value="Genomic_DNA"/>
</dbReference>
<protein>
    <submittedName>
        <fullName evidence="1">Uncharacterized protein</fullName>
    </submittedName>
</protein>
<organism evidence="1 2">
    <name type="scientific">Pedobacter lithocola</name>
    <dbReference type="NCBI Taxonomy" id="1908239"/>
    <lineage>
        <taxon>Bacteria</taxon>
        <taxon>Pseudomonadati</taxon>
        <taxon>Bacteroidota</taxon>
        <taxon>Sphingobacteriia</taxon>
        <taxon>Sphingobacteriales</taxon>
        <taxon>Sphingobacteriaceae</taxon>
        <taxon>Pedobacter</taxon>
    </lineage>
</organism>
<sequence>MKTIFDYNPTESELIELFGFDKETDTMAYGFLVFKLPIKNYDKENSEDGKLLDLALLFEKRKLLNEANAIWKQIPDIEKQYRGGFDYVSKSI</sequence>